<evidence type="ECO:0000256" key="2">
    <source>
        <dbReference type="SAM" id="Phobius"/>
    </source>
</evidence>
<dbReference type="OrthoDB" id="2126698at2759"/>
<feature type="transmembrane region" description="Helical" evidence="2">
    <location>
        <begin position="215"/>
        <end position="238"/>
    </location>
</feature>
<dbReference type="Proteomes" id="UP000295252">
    <property type="component" value="Chromosome IX"/>
</dbReference>
<dbReference type="GO" id="GO:0015297">
    <property type="term" value="F:antiporter activity"/>
    <property type="evidence" value="ECO:0007669"/>
    <property type="project" value="InterPro"/>
</dbReference>
<gene>
    <name evidence="3" type="ORF">GSCOC_T00040221001</name>
</gene>
<feature type="transmembrane region" description="Helical" evidence="2">
    <location>
        <begin position="301"/>
        <end position="318"/>
    </location>
</feature>
<keyword evidence="2" id="KW-0472">Membrane</keyword>
<evidence type="ECO:0008006" key="5">
    <source>
        <dbReference type="Google" id="ProtNLM"/>
    </source>
</evidence>
<keyword evidence="4" id="KW-1185">Reference proteome</keyword>
<feature type="transmembrane region" description="Helical" evidence="2">
    <location>
        <begin position="77"/>
        <end position="98"/>
    </location>
</feature>
<sequence>MEDALLGDKEERKRVVATWDLFLQELKSVSCIALPMVVVTISQHFSRVASMMMVGHLGEFSLSGTSIATSLTNVTGFSLLVITSSYSFLIVSVDFGMASALETLSGQAYGAGQYHKLGIYTYGAILSLIMVCVPILVLWLFLDRLLIFMGQDHLISAEAGRYAFWLIPALFPHAVLQALIRYLQTQINSDLEWWTFEIVILLSGLLPNPQLEASVLSICLLIASLHYFVPYSIGAAASTRVSNELGAGNPEAAQLTPRVCLLVVMDGIQAVLSGLCCLVSLRVARGGGWQHIGAYVNLGVYYLVGIPVAGVLGFVLHLKGIGLWIGLNVGSVLQSSLLSLITSSTNWEKEVDNTLNASTLASHFFTEIVCK</sequence>
<dbReference type="Pfam" id="PF01554">
    <property type="entry name" value="MatE"/>
    <property type="match status" value="2"/>
</dbReference>
<dbReference type="InParanoid" id="A0A068U384"/>
<feature type="transmembrane region" description="Helical" evidence="2">
    <location>
        <begin position="162"/>
        <end position="179"/>
    </location>
</feature>
<dbReference type="InterPro" id="IPR002528">
    <property type="entry name" value="MATE_fam"/>
</dbReference>
<protein>
    <recommendedName>
        <fullName evidence="5">Protein DETOXIFICATION</fullName>
    </recommendedName>
</protein>
<name>A0A068U384_COFCA</name>
<feature type="transmembrane region" description="Helical" evidence="2">
    <location>
        <begin position="119"/>
        <end position="142"/>
    </location>
</feature>
<evidence type="ECO:0000313" key="3">
    <source>
        <dbReference type="EMBL" id="CDP02742.1"/>
    </source>
</evidence>
<dbReference type="GO" id="GO:0016020">
    <property type="term" value="C:membrane"/>
    <property type="evidence" value="ECO:0007669"/>
    <property type="project" value="InterPro"/>
</dbReference>
<feature type="transmembrane region" description="Helical" evidence="2">
    <location>
        <begin position="259"/>
        <end position="281"/>
    </location>
</feature>
<comment type="similarity">
    <text evidence="1">Belongs to the multi antimicrobial extrusion (MATE) (TC 2.A.66.1) family.</text>
</comment>
<reference evidence="4" key="1">
    <citation type="journal article" date="2014" name="Science">
        <title>The coffee genome provides insight into the convergent evolution of caffeine biosynthesis.</title>
        <authorList>
            <person name="Denoeud F."/>
            <person name="Carretero-Paulet L."/>
            <person name="Dereeper A."/>
            <person name="Droc G."/>
            <person name="Guyot R."/>
            <person name="Pietrella M."/>
            <person name="Zheng C."/>
            <person name="Alberti A."/>
            <person name="Anthony F."/>
            <person name="Aprea G."/>
            <person name="Aury J.M."/>
            <person name="Bento P."/>
            <person name="Bernard M."/>
            <person name="Bocs S."/>
            <person name="Campa C."/>
            <person name="Cenci A."/>
            <person name="Combes M.C."/>
            <person name="Crouzillat D."/>
            <person name="Da Silva C."/>
            <person name="Daddiego L."/>
            <person name="De Bellis F."/>
            <person name="Dussert S."/>
            <person name="Garsmeur O."/>
            <person name="Gayraud T."/>
            <person name="Guignon V."/>
            <person name="Jahn K."/>
            <person name="Jamilloux V."/>
            <person name="Joet T."/>
            <person name="Labadie K."/>
            <person name="Lan T."/>
            <person name="Leclercq J."/>
            <person name="Lepelley M."/>
            <person name="Leroy T."/>
            <person name="Li L.T."/>
            <person name="Librado P."/>
            <person name="Lopez L."/>
            <person name="Munoz A."/>
            <person name="Noel B."/>
            <person name="Pallavicini A."/>
            <person name="Perrotta G."/>
            <person name="Poncet V."/>
            <person name="Pot D."/>
            <person name="Priyono X."/>
            <person name="Rigoreau M."/>
            <person name="Rouard M."/>
            <person name="Rozas J."/>
            <person name="Tranchant-Dubreuil C."/>
            <person name="VanBuren R."/>
            <person name="Zhang Q."/>
            <person name="Andrade A.C."/>
            <person name="Argout X."/>
            <person name="Bertrand B."/>
            <person name="de Kochko A."/>
            <person name="Graziosi G."/>
            <person name="Henry R.J."/>
            <person name="Jayarama X."/>
            <person name="Ming R."/>
            <person name="Nagai C."/>
            <person name="Rounsley S."/>
            <person name="Sankoff D."/>
            <person name="Giuliano G."/>
            <person name="Albert V.A."/>
            <person name="Wincker P."/>
            <person name="Lashermes P."/>
        </authorList>
    </citation>
    <scope>NUCLEOTIDE SEQUENCE [LARGE SCALE GENOMIC DNA]</scope>
    <source>
        <strain evidence="4">cv. DH200-94</strain>
    </source>
</reference>
<dbReference type="AlphaFoldDB" id="A0A068U384"/>
<evidence type="ECO:0000256" key="1">
    <source>
        <dbReference type="ARBA" id="ARBA00010199"/>
    </source>
</evidence>
<dbReference type="GO" id="GO:0042910">
    <property type="term" value="F:xenobiotic transmembrane transporter activity"/>
    <property type="evidence" value="ECO:0007669"/>
    <property type="project" value="InterPro"/>
</dbReference>
<feature type="transmembrane region" description="Helical" evidence="2">
    <location>
        <begin position="191"/>
        <end position="209"/>
    </location>
</feature>
<proteinExistence type="inferred from homology"/>
<evidence type="ECO:0000313" key="4">
    <source>
        <dbReference type="Proteomes" id="UP000295252"/>
    </source>
</evidence>
<dbReference type="PhylomeDB" id="A0A068U384"/>
<keyword evidence="2" id="KW-1133">Transmembrane helix</keyword>
<keyword evidence="2" id="KW-0812">Transmembrane</keyword>
<organism evidence="3 4">
    <name type="scientific">Coffea canephora</name>
    <name type="common">Robusta coffee</name>
    <dbReference type="NCBI Taxonomy" id="49390"/>
    <lineage>
        <taxon>Eukaryota</taxon>
        <taxon>Viridiplantae</taxon>
        <taxon>Streptophyta</taxon>
        <taxon>Embryophyta</taxon>
        <taxon>Tracheophyta</taxon>
        <taxon>Spermatophyta</taxon>
        <taxon>Magnoliopsida</taxon>
        <taxon>eudicotyledons</taxon>
        <taxon>Gunneridae</taxon>
        <taxon>Pentapetalae</taxon>
        <taxon>asterids</taxon>
        <taxon>lamiids</taxon>
        <taxon>Gentianales</taxon>
        <taxon>Rubiaceae</taxon>
        <taxon>Ixoroideae</taxon>
        <taxon>Gardenieae complex</taxon>
        <taxon>Bertiereae - Coffeeae clade</taxon>
        <taxon>Coffeeae</taxon>
        <taxon>Coffea</taxon>
    </lineage>
</organism>
<dbReference type="Gramene" id="CDP02742">
    <property type="protein sequence ID" value="CDP02742"/>
    <property type="gene ID" value="GSCOC_T00040221001"/>
</dbReference>
<dbReference type="PANTHER" id="PTHR11206">
    <property type="entry name" value="MULTIDRUG RESISTANCE PROTEIN"/>
    <property type="match status" value="1"/>
</dbReference>
<accession>A0A068U384</accession>
<dbReference type="OMA" id="WWTFEIV"/>
<dbReference type="EMBL" id="HG739092">
    <property type="protein sequence ID" value="CDP02742.1"/>
    <property type="molecule type" value="Genomic_DNA"/>
</dbReference>